<comment type="caution">
    <text evidence="1">The sequence shown here is derived from an EMBL/GenBank/DDBJ whole genome shotgun (WGS) entry which is preliminary data.</text>
</comment>
<dbReference type="Gene3D" id="3.20.20.80">
    <property type="entry name" value="Glycosidases"/>
    <property type="match status" value="1"/>
</dbReference>
<reference evidence="1 2" key="1">
    <citation type="submission" date="2024-09" db="EMBL/GenBank/DDBJ databases">
        <authorList>
            <person name="Lee S.D."/>
        </authorList>
    </citation>
    <scope>NUCLEOTIDE SEQUENCE [LARGE SCALE GENOMIC DNA]</scope>
    <source>
        <strain evidence="1 2">N1-1</strain>
    </source>
</reference>
<protein>
    <submittedName>
        <fullName evidence="1">Chitinase</fullName>
    </submittedName>
</protein>
<sequence>MISIRKAGAALAAAALIAAGTTTQAAASGHGHGHGYGHGHSHAPRPLPTHLFAPYFEGYTTDNPATLAARSGSKYLTLAFIQTPAPGSCEIDWNGNPATPVAHSTYGADIARMRAAGGDVIPSFGGYNADHAGEEIADSCTDVAAIAAAYERVITVYGVSRLDFDVEDNSQTNPAGINRRNQAIHLVEQWAARQHRTVQFVYTLGTNMTGLDEPDGLSVLQNAVANHARIDIVNIMTFDYYDDAPHEMAKDTVTAAEAVLRQLHGVYPRKSSSELWHMLGITEMVGIDDYGPPEVFTPADATAVERWATKQGIAELSFWALQRDQGGCVGTAGSDSCSGVAQSGWEFSHAFEPFTRAGHRVTTTLPKGSPSRKYR</sequence>
<gene>
    <name evidence="1" type="ORF">ACEZDG_22085</name>
</gene>
<dbReference type="Proteomes" id="UP001592582">
    <property type="component" value="Unassembled WGS sequence"/>
</dbReference>
<dbReference type="EMBL" id="JBHEZX010000009">
    <property type="protein sequence ID" value="MFC1411959.1"/>
    <property type="molecule type" value="Genomic_DNA"/>
</dbReference>
<organism evidence="1 2">
    <name type="scientific">Streptacidiphilus alkalitolerans</name>
    <dbReference type="NCBI Taxonomy" id="3342712"/>
    <lineage>
        <taxon>Bacteria</taxon>
        <taxon>Bacillati</taxon>
        <taxon>Actinomycetota</taxon>
        <taxon>Actinomycetes</taxon>
        <taxon>Kitasatosporales</taxon>
        <taxon>Streptomycetaceae</taxon>
        <taxon>Streptacidiphilus</taxon>
    </lineage>
</organism>
<name>A0ABV6VE12_9ACTN</name>
<accession>A0ABV6VE12</accession>
<dbReference type="InterPro" id="IPR017853">
    <property type="entry name" value="GH"/>
</dbReference>
<dbReference type="SUPFAM" id="SSF51445">
    <property type="entry name" value="(Trans)glycosidases"/>
    <property type="match status" value="1"/>
</dbReference>
<evidence type="ECO:0000313" key="1">
    <source>
        <dbReference type="EMBL" id="MFC1411959.1"/>
    </source>
</evidence>
<dbReference type="PANTHER" id="PTHR42976">
    <property type="entry name" value="BIFUNCTIONAL CHITINASE/LYSOZYME-RELATED"/>
    <property type="match status" value="1"/>
</dbReference>
<dbReference type="CDD" id="cd06543">
    <property type="entry name" value="GH18_PF-ChiA-like"/>
    <property type="match status" value="1"/>
</dbReference>
<proteinExistence type="predicted"/>
<evidence type="ECO:0000313" key="2">
    <source>
        <dbReference type="Proteomes" id="UP001592582"/>
    </source>
</evidence>
<dbReference type="InterPro" id="IPR052750">
    <property type="entry name" value="GH18_Chitinase"/>
</dbReference>
<dbReference type="Pfam" id="PF00704">
    <property type="entry name" value="Glyco_hydro_18"/>
    <property type="match status" value="1"/>
</dbReference>
<keyword evidence="2" id="KW-1185">Reference proteome</keyword>
<dbReference type="PANTHER" id="PTHR42976:SF1">
    <property type="entry name" value="GH18 DOMAIN-CONTAINING PROTEIN-RELATED"/>
    <property type="match status" value="1"/>
</dbReference>
<dbReference type="InterPro" id="IPR001223">
    <property type="entry name" value="Glyco_hydro18_cat"/>
</dbReference>